<gene>
    <name evidence="1" type="primary">106050484</name>
</gene>
<dbReference type="Proteomes" id="UP000076420">
    <property type="component" value="Unassembled WGS sequence"/>
</dbReference>
<sequence length="265" mass="30381">MSSKRKSKTNRTRLRLLTPIKEVSGLVPVEIIPYGSKTRRTSDPTKPILVKALPAESPRDVRLKERAPNVKGPVDNIVEEYLTQARQSNIIPSPYSFGTRYYDLRGDRGLLCPCCANRNRESFEKKAALQRGKDISSIRVLTPPEFVPDNELLQQPQSEAPAHHSKPLSLHPPLSNSWDVDYLSDYPANTYNRSYIRTYPFRYIPLYQEPPVKPFSRKASAQRAYIRGRVVEANSKYHESMHKLQVHFEKNYSLPEPSITDSDED</sequence>
<evidence type="ECO:0000313" key="2">
    <source>
        <dbReference type="Proteomes" id="UP000076420"/>
    </source>
</evidence>
<proteinExistence type="predicted"/>
<organism evidence="1 2">
    <name type="scientific">Biomphalaria glabrata</name>
    <name type="common">Bloodfluke planorb</name>
    <name type="synonym">Freshwater snail</name>
    <dbReference type="NCBI Taxonomy" id="6526"/>
    <lineage>
        <taxon>Eukaryota</taxon>
        <taxon>Metazoa</taxon>
        <taxon>Spiralia</taxon>
        <taxon>Lophotrochozoa</taxon>
        <taxon>Mollusca</taxon>
        <taxon>Gastropoda</taxon>
        <taxon>Heterobranchia</taxon>
        <taxon>Euthyneura</taxon>
        <taxon>Panpulmonata</taxon>
        <taxon>Hygrophila</taxon>
        <taxon>Lymnaeoidea</taxon>
        <taxon>Planorbidae</taxon>
        <taxon>Biomphalaria</taxon>
    </lineage>
</organism>
<name>A0A2C9LA32_BIOGL</name>
<dbReference type="EnsemblMetazoa" id="BGLB028853-RA">
    <property type="protein sequence ID" value="BGLB028853-PA"/>
    <property type="gene ID" value="BGLB028853"/>
</dbReference>
<evidence type="ECO:0000313" key="1">
    <source>
        <dbReference type="EnsemblMetazoa" id="BGLB028853-PA"/>
    </source>
</evidence>
<protein>
    <submittedName>
        <fullName evidence="1">Uncharacterized protein</fullName>
    </submittedName>
</protein>
<dbReference type="VEuPathDB" id="VectorBase:BGLB028853"/>
<dbReference type="KEGG" id="bgt:106050484"/>
<reference evidence="1" key="1">
    <citation type="submission" date="2020-05" db="UniProtKB">
        <authorList>
            <consortium name="EnsemblMetazoa"/>
        </authorList>
    </citation>
    <scope>IDENTIFICATION</scope>
    <source>
        <strain evidence="1">BB02</strain>
    </source>
</reference>
<dbReference type="VEuPathDB" id="VectorBase:BGLAX_049215"/>
<dbReference type="AlphaFoldDB" id="A0A2C9LA32"/>
<accession>A0A2C9LA32</accession>